<accession>R7Z565</accession>
<dbReference type="PRINTS" id="PR00878">
    <property type="entry name" value="CHOLNESTRASE"/>
</dbReference>
<dbReference type="PANTHER" id="PTHR43918">
    <property type="entry name" value="ACETYLCHOLINESTERASE"/>
    <property type="match status" value="1"/>
</dbReference>
<feature type="active site" description="Charge relay system" evidence="4">
    <location>
        <position position="335"/>
    </location>
</feature>
<dbReference type="RefSeq" id="XP_007784652.1">
    <property type="nucleotide sequence ID" value="XM_007786462.1"/>
</dbReference>
<evidence type="ECO:0000313" key="8">
    <source>
        <dbReference type="Proteomes" id="UP000016924"/>
    </source>
</evidence>
<feature type="active site" description="Acyl-ester intermediate" evidence="4">
    <location>
        <position position="224"/>
    </location>
</feature>
<dbReference type="PROSITE" id="PS00122">
    <property type="entry name" value="CARBOXYLESTERASE_B_1"/>
    <property type="match status" value="1"/>
</dbReference>
<dbReference type="EMBL" id="JH767611">
    <property type="protein sequence ID" value="EON69335.1"/>
    <property type="molecule type" value="Genomic_DNA"/>
</dbReference>
<proteinExistence type="inferred from homology"/>
<dbReference type="PROSITE" id="PS00941">
    <property type="entry name" value="CARBOXYLESTERASE_B_2"/>
    <property type="match status" value="1"/>
</dbReference>
<dbReference type="ESTHER" id="cona1-r7z565">
    <property type="family name" value="Fungal_carboxylesterase_lipase"/>
</dbReference>
<sequence>MLRRTSSFLACIYLLSTTFQVVAAKPKVTIASGPIAGTSTKLASSTATVDQYLGIPFAKSPPERFAPPEDPTAWKKELNASAIKPACIQQFNYPESTREFTTRLYNNPPVPESEDCLYLNVYAPSSKPPPGGRAVLFWIYGGNLVFGSGGLPAYDGTSFAANQDVIVVTHNYRTNVFGFPNSAELPAGSQNPGFLDQRKALAWVQQNIAAFGGDPSKVTIFGESAGGYSVKQLVSVPPKPLPFRAAIMQSQAAALEGGSTGWEALSTALGCQTAPSEIECVRTASAIDIKSIIERNALDFPPVIDGVTQTSNVAAAITFDTAAQVPLLIGTNSEEGRVFAVGIQNVDDQLSALLPGQPLLQAAIKAAYPPAVYQTPYRIAAAIITDLVFQCPAAALANLAASTGYDVWRYWFDASFPNTQYFPDAGVYHGSEITQVFGTYPREGATEQQVELSKYMQTAWANFAKDPAKGPGWPKLRSQVLDLQDLGGKGSNGGFNIAEEAVDYRCPIYAPIIAVRGL</sequence>
<dbReference type="GO" id="GO:0004104">
    <property type="term" value="F:cholinesterase activity"/>
    <property type="evidence" value="ECO:0007669"/>
    <property type="project" value="InterPro"/>
</dbReference>
<feature type="active site" description="Charge relay system" evidence="4">
    <location>
        <position position="429"/>
    </location>
</feature>
<dbReference type="EC" id="3.1.1.-" evidence="5"/>
<dbReference type="Proteomes" id="UP000016924">
    <property type="component" value="Unassembled WGS sequence"/>
</dbReference>
<evidence type="ECO:0000256" key="5">
    <source>
        <dbReference type="RuleBase" id="RU361235"/>
    </source>
</evidence>
<dbReference type="InterPro" id="IPR050654">
    <property type="entry name" value="AChE-related_enzymes"/>
</dbReference>
<dbReference type="InterPro" id="IPR019826">
    <property type="entry name" value="Carboxylesterase_B_AS"/>
</dbReference>
<name>R7Z565_CONA1</name>
<dbReference type="OrthoDB" id="408631at2759"/>
<keyword evidence="8" id="KW-1185">Reference proteome</keyword>
<reference evidence="8" key="1">
    <citation type="submission" date="2012-06" db="EMBL/GenBank/DDBJ databases">
        <title>The genome sequence of Coniosporium apollinis CBS 100218.</title>
        <authorList>
            <consortium name="The Broad Institute Genome Sequencing Platform"/>
            <person name="Cuomo C."/>
            <person name="Gorbushina A."/>
            <person name="Noack S."/>
            <person name="Walker B."/>
            <person name="Young S.K."/>
            <person name="Zeng Q."/>
            <person name="Gargeya S."/>
            <person name="Fitzgerald M."/>
            <person name="Haas B."/>
            <person name="Abouelleil A."/>
            <person name="Alvarado L."/>
            <person name="Arachchi H.M."/>
            <person name="Berlin A.M."/>
            <person name="Chapman S.B."/>
            <person name="Goldberg J."/>
            <person name="Griggs A."/>
            <person name="Gujja S."/>
            <person name="Hansen M."/>
            <person name="Howarth C."/>
            <person name="Imamovic A."/>
            <person name="Larimer J."/>
            <person name="McCowan C."/>
            <person name="Montmayeur A."/>
            <person name="Murphy C."/>
            <person name="Neiman D."/>
            <person name="Pearson M."/>
            <person name="Priest M."/>
            <person name="Roberts A."/>
            <person name="Saif S."/>
            <person name="Shea T."/>
            <person name="Sisk P."/>
            <person name="Sykes S."/>
            <person name="Wortman J."/>
            <person name="Nusbaum C."/>
            <person name="Birren B."/>
        </authorList>
    </citation>
    <scope>NUCLEOTIDE SEQUENCE [LARGE SCALE GENOMIC DNA]</scope>
    <source>
        <strain evidence="8">CBS 100218</strain>
    </source>
</reference>
<dbReference type="Gene3D" id="3.40.50.1820">
    <property type="entry name" value="alpha/beta hydrolase"/>
    <property type="match status" value="1"/>
</dbReference>
<dbReference type="SUPFAM" id="SSF53474">
    <property type="entry name" value="alpha/beta-Hydrolases"/>
    <property type="match status" value="1"/>
</dbReference>
<evidence type="ECO:0000259" key="6">
    <source>
        <dbReference type="Pfam" id="PF00135"/>
    </source>
</evidence>
<dbReference type="InterPro" id="IPR002018">
    <property type="entry name" value="CarbesteraseB"/>
</dbReference>
<dbReference type="OMA" id="FCEGRVC"/>
<evidence type="ECO:0000256" key="2">
    <source>
        <dbReference type="ARBA" id="ARBA00022801"/>
    </source>
</evidence>
<dbReference type="STRING" id="1168221.R7Z565"/>
<protein>
    <recommendedName>
        <fullName evidence="5">Carboxylic ester hydrolase</fullName>
        <ecNumber evidence="5">3.1.1.-</ecNumber>
    </recommendedName>
</protein>
<feature type="chain" id="PRO_5005145882" description="Carboxylic ester hydrolase" evidence="5">
    <location>
        <begin position="25"/>
        <end position="518"/>
    </location>
</feature>
<evidence type="ECO:0000256" key="1">
    <source>
        <dbReference type="ARBA" id="ARBA00005964"/>
    </source>
</evidence>
<dbReference type="AlphaFoldDB" id="R7Z565"/>
<dbReference type="PANTHER" id="PTHR43918:SF4">
    <property type="entry name" value="CARBOXYLIC ESTER HYDROLASE"/>
    <property type="match status" value="1"/>
</dbReference>
<dbReference type="Pfam" id="PF00135">
    <property type="entry name" value="COesterase"/>
    <property type="match status" value="1"/>
</dbReference>
<keyword evidence="5" id="KW-0732">Signal</keyword>
<dbReference type="HOGENOM" id="CLU_006586_15_0_1"/>
<keyword evidence="3" id="KW-1015">Disulfide bond</keyword>
<comment type="similarity">
    <text evidence="1 5">Belongs to the type-B carboxylesterase/lipase family.</text>
</comment>
<dbReference type="eggNOG" id="KOG1516">
    <property type="taxonomic scope" value="Eukaryota"/>
</dbReference>
<organism evidence="7 8">
    <name type="scientific">Coniosporium apollinis (strain CBS 100218)</name>
    <name type="common">Rock-inhabiting black yeast</name>
    <dbReference type="NCBI Taxonomy" id="1168221"/>
    <lineage>
        <taxon>Eukaryota</taxon>
        <taxon>Fungi</taxon>
        <taxon>Dikarya</taxon>
        <taxon>Ascomycota</taxon>
        <taxon>Pezizomycotina</taxon>
        <taxon>Dothideomycetes</taxon>
        <taxon>Dothideomycetes incertae sedis</taxon>
        <taxon>Coniosporium</taxon>
    </lineage>
</organism>
<evidence type="ECO:0000313" key="7">
    <source>
        <dbReference type="EMBL" id="EON69335.1"/>
    </source>
</evidence>
<dbReference type="InterPro" id="IPR019819">
    <property type="entry name" value="Carboxylesterase_B_CS"/>
</dbReference>
<dbReference type="InterPro" id="IPR000997">
    <property type="entry name" value="Cholinesterase"/>
</dbReference>
<feature type="domain" description="Carboxylesterase type B" evidence="6">
    <location>
        <begin position="25"/>
        <end position="476"/>
    </location>
</feature>
<keyword evidence="2 5" id="KW-0378">Hydrolase</keyword>
<dbReference type="InterPro" id="IPR029058">
    <property type="entry name" value="AB_hydrolase_fold"/>
</dbReference>
<evidence type="ECO:0000256" key="4">
    <source>
        <dbReference type="PIRSR" id="PIRSR600997-1"/>
    </source>
</evidence>
<feature type="signal peptide" evidence="5">
    <location>
        <begin position="1"/>
        <end position="24"/>
    </location>
</feature>
<dbReference type="GeneID" id="19905906"/>
<evidence type="ECO:0000256" key="3">
    <source>
        <dbReference type="ARBA" id="ARBA00023157"/>
    </source>
</evidence>
<gene>
    <name evidence="7" type="ORF">W97_08595</name>
</gene>